<evidence type="ECO:0000313" key="2">
    <source>
        <dbReference type="EMBL" id="CAG8803308.1"/>
    </source>
</evidence>
<accession>A0A9N9P4M9</accession>
<dbReference type="EMBL" id="CAJVQA010032548">
    <property type="protein sequence ID" value="CAG8803308.1"/>
    <property type="molecule type" value="Genomic_DNA"/>
</dbReference>
<dbReference type="AlphaFoldDB" id="A0A9N9P4M9"/>
<comment type="caution">
    <text evidence="2">The sequence shown here is derived from an EMBL/GenBank/DDBJ whole genome shotgun (WGS) entry which is preliminary data.</text>
</comment>
<protein>
    <submittedName>
        <fullName evidence="2">10644_t:CDS:1</fullName>
    </submittedName>
</protein>
<evidence type="ECO:0000256" key="1">
    <source>
        <dbReference type="SAM" id="MobiDB-lite"/>
    </source>
</evidence>
<name>A0A9N9P4M9_9GLOM</name>
<reference evidence="2" key="1">
    <citation type="submission" date="2021-06" db="EMBL/GenBank/DDBJ databases">
        <authorList>
            <person name="Kallberg Y."/>
            <person name="Tangrot J."/>
            <person name="Rosling A."/>
        </authorList>
    </citation>
    <scope>NUCLEOTIDE SEQUENCE</scope>
    <source>
        <strain evidence="2">FL966</strain>
    </source>
</reference>
<dbReference type="OrthoDB" id="10542883at2759"/>
<evidence type="ECO:0000313" key="3">
    <source>
        <dbReference type="Proteomes" id="UP000789759"/>
    </source>
</evidence>
<proteinExistence type="predicted"/>
<gene>
    <name evidence="2" type="ORF">CPELLU_LOCUS17885</name>
</gene>
<keyword evidence="3" id="KW-1185">Reference proteome</keyword>
<dbReference type="Proteomes" id="UP000789759">
    <property type="component" value="Unassembled WGS sequence"/>
</dbReference>
<feature type="non-terminal residue" evidence="2">
    <location>
        <position position="216"/>
    </location>
</feature>
<feature type="non-terminal residue" evidence="2">
    <location>
        <position position="1"/>
    </location>
</feature>
<feature type="region of interest" description="Disordered" evidence="1">
    <location>
        <begin position="30"/>
        <end position="49"/>
    </location>
</feature>
<sequence length="216" mass="24483">PVNEELASEELVSKELVGKELASKELASEELVGKELASEESASEELVSKELASEELVSKELANEELMSKELASEELVSKELTSEELMSKELSSEELVSKELAEGGLMNKELIYKPLDTTHFKNDDEWEKLTEFHENIFNDDYDSGYEIVAVKSLHDSSDDLKFLDEIIPTLQTKFERHPDAIYKSKFTSTKQLSSLLSLDTEYLTDSHYEIFDVSE</sequence>
<organism evidence="2 3">
    <name type="scientific">Cetraspora pellucida</name>
    <dbReference type="NCBI Taxonomy" id="1433469"/>
    <lineage>
        <taxon>Eukaryota</taxon>
        <taxon>Fungi</taxon>
        <taxon>Fungi incertae sedis</taxon>
        <taxon>Mucoromycota</taxon>
        <taxon>Glomeromycotina</taxon>
        <taxon>Glomeromycetes</taxon>
        <taxon>Diversisporales</taxon>
        <taxon>Gigasporaceae</taxon>
        <taxon>Cetraspora</taxon>
    </lineage>
</organism>